<feature type="domain" description="Protein kinase" evidence="1">
    <location>
        <begin position="1"/>
        <end position="277"/>
    </location>
</feature>
<dbReference type="Proteomes" id="UP001630127">
    <property type="component" value="Unassembled WGS sequence"/>
</dbReference>
<protein>
    <recommendedName>
        <fullName evidence="1">Protein kinase domain-containing protein</fullName>
    </recommendedName>
</protein>
<dbReference type="Pfam" id="PF23446">
    <property type="entry name" value="LysM1_NFP_LYK"/>
    <property type="match status" value="1"/>
</dbReference>
<evidence type="ECO:0000313" key="2">
    <source>
        <dbReference type="EMBL" id="KAL3526700.1"/>
    </source>
</evidence>
<keyword evidence="3" id="KW-1185">Reference proteome</keyword>
<dbReference type="SUPFAM" id="SSF56112">
    <property type="entry name" value="Protein kinase-like (PK-like)"/>
    <property type="match status" value="1"/>
</dbReference>
<organism evidence="2 3">
    <name type="scientific">Cinchona calisaya</name>
    <dbReference type="NCBI Taxonomy" id="153742"/>
    <lineage>
        <taxon>Eukaryota</taxon>
        <taxon>Viridiplantae</taxon>
        <taxon>Streptophyta</taxon>
        <taxon>Embryophyta</taxon>
        <taxon>Tracheophyta</taxon>
        <taxon>Spermatophyta</taxon>
        <taxon>Magnoliopsida</taxon>
        <taxon>eudicotyledons</taxon>
        <taxon>Gunneridae</taxon>
        <taxon>Pentapetalae</taxon>
        <taxon>asterids</taxon>
        <taxon>lamiids</taxon>
        <taxon>Gentianales</taxon>
        <taxon>Rubiaceae</taxon>
        <taxon>Cinchonoideae</taxon>
        <taxon>Cinchoneae</taxon>
        <taxon>Cinchona</taxon>
    </lineage>
</organism>
<dbReference type="AlphaFoldDB" id="A0ABD3A4M1"/>
<evidence type="ECO:0000259" key="1">
    <source>
        <dbReference type="PROSITE" id="PS50011"/>
    </source>
</evidence>
<accession>A0ABD3A4M1</accession>
<dbReference type="PROSITE" id="PS50011">
    <property type="entry name" value="PROTEIN_KINASE_DOM"/>
    <property type="match status" value="1"/>
</dbReference>
<proteinExistence type="predicted"/>
<name>A0ABD3A4M1_9GENT</name>
<gene>
    <name evidence="2" type="ORF">ACH5RR_011356</name>
</gene>
<dbReference type="InterPro" id="IPR056561">
    <property type="entry name" value="NFP_LYK_LysM1"/>
</dbReference>
<dbReference type="Gene3D" id="1.10.510.10">
    <property type="entry name" value="Transferase(Phosphotransferase) domain 1"/>
    <property type="match status" value="1"/>
</dbReference>
<evidence type="ECO:0000313" key="3">
    <source>
        <dbReference type="Proteomes" id="UP001630127"/>
    </source>
</evidence>
<dbReference type="EMBL" id="JBJUIK010000005">
    <property type="protein sequence ID" value="KAL3526700.1"/>
    <property type="molecule type" value="Genomic_DNA"/>
</dbReference>
<dbReference type="SMART" id="SM00220">
    <property type="entry name" value="S_TKc"/>
    <property type="match status" value="1"/>
</dbReference>
<reference evidence="2 3" key="1">
    <citation type="submission" date="2024-11" db="EMBL/GenBank/DDBJ databases">
        <title>A near-complete genome assembly of Cinchona calisaya.</title>
        <authorList>
            <person name="Lian D.C."/>
            <person name="Zhao X.W."/>
            <person name="Wei L."/>
        </authorList>
    </citation>
    <scope>NUCLEOTIDE SEQUENCE [LARGE SCALE GENOMIC DNA]</scope>
    <source>
        <tissue evidence="2">Nenye</tissue>
    </source>
</reference>
<dbReference type="InterPro" id="IPR000719">
    <property type="entry name" value="Prot_kinase_dom"/>
</dbReference>
<dbReference type="PANTHER" id="PTHR45927">
    <property type="entry name" value="LYSM-DOMAIN RECEPTOR-LIKE KINASE-RELATED"/>
    <property type="match status" value="1"/>
</dbReference>
<dbReference type="Pfam" id="PF00069">
    <property type="entry name" value="Pkinase"/>
    <property type="match status" value="1"/>
</dbReference>
<dbReference type="PANTHER" id="PTHR45927:SF11">
    <property type="entry name" value="LYSM DOMAIN RECEPTOR-LIKE KINASE 4"/>
    <property type="match status" value="1"/>
</dbReference>
<sequence>MASPQLSKAYLTFRSQPPFNSISSISSLLAADPSQLSNLNNVSQDATFETNKTVLVPVNCSCSAIKKVSRDVSEQINLLNKINHLNLIRLSAFCFNDGYWYLFYEFAANGASTEWIYSKNAKQKKFLNWKQRIQIGLDVAPGLNYLHSYTSPPHVHKDLKCGNVLLAGEFRAKISNFALARSADDQGGQFALTRHIIGTKEILNPVLQETVGPENLSELMDSSVGGNYPSELAILIIKLFDGRIKKDPFAGPGMHEIVQALSTTLTATISWESKLSV</sequence>
<dbReference type="InterPro" id="IPR011009">
    <property type="entry name" value="Kinase-like_dom_sf"/>
</dbReference>
<dbReference type="InterPro" id="IPR052611">
    <property type="entry name" value="Plant_RLK_LysM"/>
</dbReference>
<comment type="caution">
    <text evidence="2">The sequence shown here is derived from an EMBL/GenBank/DDBJ whole genome shotgun (WGS) entry which is preliminary data.</text>
</comment>